<accession>A0A212J4X2</accession>
<proteinExistence type="predicted"/>
<keyword evidence="1" id="KW-0732">Signal</keyword>
<organism evidence="2">
    <name type="scientific">uncultured Dysgonomonas sp</name>
    <dbReference type="NCBI Taxonomy" id="206096"/>
    <lineage>
        <taxon>Bacteria</taxon>
        <taxon>Pseudomonadati</taxon>
        <taxon>Bacteroidota</taxon>
        <taxon>Bacteroidia</taxon>
        <taxon>Bacteroidales</taxon>
        <taxon>Dysgonomonadaceae</taxon>
        <taxon>Dysgonomonas</taxon>
        <taxon>environmental samples</taxon>
    </lineage>
</organism>
<sequence>MRIYCTCLLFYFSFSLGLQGQIPSMDNLDIKEFTFFYKDSIKNEVTFGNYEPTGILSTNDNSLIVSTQFSISFPNQYKMPDQHKIVASEAYTKEYFEEQKIYRQKSHVSSGSIFKLNSQRKKIWETFFKEKRVVRIKLLSDSTILAVGEDVSMNLFWMAKLDQEGQILFEKQYKFKRQPNIENIETDSLNNVYLLLSTERLNLISVSKIYGKRKIHFFKETENESDLYLVKISSKGRMVWKKAIDNRKNYMTYGYDLLLKKNIYITSRYEGFEKLKGVENIDEGRMLYKLDRNGNIIDKSQIDNKRLLLIDNQLYLTTFEHEDSLVLYKHSKSLDYLPFRTILLKDMKKIWIQKALSGKEFNYIVGTHHHNLGCLLIELNKQSQAIGYWKNSENNLPSFVDAILTRDNSVIIVAREYSKPNKEMNKSVNSVKIYEIEKD</sequence>
<dbReference type="RefSeq" id="WP_296938934.1">
    <property type="nucleotide sequence ID" value="NZ_LT599032.1"/>
</dbReference>
<reference evidence="2" key="1">
    <citation type="submission" date="2016-04" db="EMBL/GenBank/DDBJ databases">
        <authorList>
            <person name="Evans L.H."/>
            <person name="Alamgir A."/>
            <person name="Owens N."/>
            <person name="Weber N.D."/>
            <person name="Virtaneva K."/>
            <person name="Barbian K."/>
            <person name="Babar A."/>
            <person name="Rosenke K."/>
        </authorList>
    </citation>
    <scope>NUCLEOTIDE SEQUENCE</scope>
    <source>
        <strain evidence="2">86-1</strain>
    </source>
</reference>
<dbReference type="EMBL" id="FLUM01000001">
    <property type="protein sequence ID" value="SBV94225.1"/>
    <property type="molecule type" value="Genomic_DNA"/>
</dbReference>
<evidence type="ECO:0000256" key="1">
    <source>
        <dbReference type="SAM" id="SignalP"/>
    </source>
</evidence>
<feature type="chain" id="PRO_5012962272" evidence="1">
    <location>
        <begin position="21"/>
        <end position="439"/>
    </location>
</feature>
<gene>
    <name evidence="2" type="ORF">KL86DYS1_11077</name>
</gene>
<dbReference type="AlphaFoldDB" id="A0A212J4X2"/>
<protein>
    <submittedName>
        <fullName evidence="2">Uncharacterized protein</fullName>
    </submittedName>
</protein>
<name>A0A212J4X2_9BACT</name>
<evidence type="ECO:0000313" key="2">
    <source>
        <dbReference type="EMBL" id="SBV94225.1"/>
    </source>
</evidence>
<feature type="signal peptide" evidence="1">
    <location>
        <begin position="1"/>
        <end position="20"/>
    </location>
</feature>